<dbReference type="PANTHER" id="PTHR30183:SF6">
    <property type="entry name" value="INNER MEMBRANE ABC TRANSPORTER PERMEASE PROTEIN YNJC"/>
    <property type="match status" value="1"/>
</dbReference>
<dbReference type="GO" id="GO:0005886">
    <property type="term" value="C:plasma membrane"/>
    <property type="evidence" value="ECO:0007669"/>
    <property type="project" value="UniProtKB-SubCell"/>
</dbReference>
<dbReference type="OrthoDB" id="7852521at2"/>
<gene>
    <name evidence="9" type="ORF">SI859A1_03459</name>
</gene>
<sequence>MKGDARPCRLCFAAILPALLALLLAAPVAVGLAGVALPAFGYLPALGGDAFSLEPLRAVLAAPGIGVSVGLSFAAGLLTTAVSVVGIALFLAAFSGSRGMGVVRQALAPLLAVPHAAAAFGILFLIAPSGLLFRLAAVPLGLERPPDLLIVGDPLALSMMAALIAKEMPFLMLVAFAALPQADPERRQRLGRSLGYGRMAAFLLTVWPSVYRQIRLPVIAIAAFASAVVDVALILGPSTPAPLAVRLIGWMNDPDLAMRFQASAGALVQLVVTLAVILAWLGLERVGGWLVRREAAKGRRHASDAALRGLAALPVPLAALAVFVGLALLLLWSVAGFWGFPDLLPPTLNLNSWRRALGAASGPLWTSFAVALAAATIALGLVVTLLEARRRRFPAARAGEIRLPSAIAGLIYLPLIVPQIAFVFGLQVLILVAGLTPSVPLLVAAHLIFVAPYAALALADPWFALDPRYEQVAAGLGRSRRAIFFRVRLPMLTAPILTALAIGFAVSIGQYLPTVLIGAGRLPTITTEAVALAAGGNRRVIGAYALLQTALPFLAFAAASLVPVLLARGRRGMRAP</sequence>
<dbReference type="Gene3D" id="1.10.3720.10">
    <property type="entry name" value="MetI-like"/>
    <property type="match status" value="2"/>
</dbReference>
<dbReference type="InterPro" id="IPR035906">
    <property type="entry name" value="MetI-like_sf"/>
</dbReference>
<evidence type="ECO:0000256" key="7">
    <source>
        <dbReference type="SAM" id="Phobius"/>
    </source>
</evidence>
<dbReference type="AlphaFoldDB" id="Q1YES3"/>
<feature type="transmembrane region" description="Helical" evidence="7">
    <location>
        <begin position="364"/>
        <end position="386"/>
    </location>
</feature>
<comment type="caution">
    <text evidence="9">The sequence shown here is derived from an EMBL/GenBank/DDBJ whole genome shotgun (WGS) entry which is preliminary data.</text>
</comment>
<accession>Q1YES3</accession>
<feature type="transmembrane region" description="Helical" evidence="7">
    <location>
        <begin position="317"/>
        <end position="340"/>
    </location>
</feature>
<dbReference type="PROSITE" id="PS50928">
    <property type="entry name" value="ABC_TM1"/>
    <property type="match status" value="2"/>
</dbReference>
<dbReference type="Proteomes" id="UP000000321">
    <property type="component" value="Unassembled WGS sequence"/>
</dbReference>
<dbReference type="BioCyc" id="AURANTIMONAS:SI859A1_03459-MONOMER"/>
<dbReference type="InterPro" id="IPR000515">
    <property type="entry name" value="MetI-like"/>
</dbReference>
<evidence type="ECO:0000256" key="6">
    <source>
        <dbReference type="ARBA" id="ARBA00023136"/>
    </source>
</evidence>
<evidence type="ECO:0000256" key="2">
    <source>
        <dbReference type="ARBA" id="ARBA00022448"/>
    </source>
</evidence>
<feature type="transmembrane region" description="Helical" evidence="7">
    <location>
        <begin position="106"/>
        <end position="135"/>
    </location>
</feature>
<name>Q1YES3_AURMS</name>
<feature type="transmembrane region" description="Helical" evidence="7">
    <location>
        <begin position="155"/>
        <end position="179"/>
    </location>
</feature>
<feature type="transmembrane region" description="Helical" evidence="7">
    <location>
        <begin position="216"/>
        <end position="236"/>
    </location>
</feature>
<reference evidence="9 10" key="1">
    <citation type="journal article" date="2008" name="Appl. Environ. Microbiol.">
        <title>Genomic insights into Mn(II) oxidation by the marine alphaproteobacterium Aurantimonas sp. strain SI85-9A1.</title>
        <authorList>
            <person name="Dick G.J."/>
            <person name="Podell S."/>
            <person name="Johnson H.A."/>
            <person name="Rivera-Espinoza Y."/>
            <person name="Bernier-Latmani R."/>
            <person name="McCarthy J.K."/>
            <person name="Torpey J.W."/>
            <person name="Clement B.G."/>
            <person name="Gaasterland T."/>
            <person name="Tebo B.M."/>
        </authorList>
    </citation>
    <scope>NUCLEOTIDE SEQUENCE [LARGE SCALE GENOMIC DNA]</scope>
    <source>
        <strain evidence="9 10">SI85-9A1</strain>
    </source>
</reference>
<evidence type="ECO:0000259" key="8">
    <source>
        <dbReference type="PROSITE" id="PS50928"/>
    </source>
</evidence>
<feature type="transmembrane region" description="Helical" evidence="7">
    <location>
        <begin position="256"/>
        <end position="283"/>
    </location>
</feature>
<feature type="transmembrane region" description="Helical" evidence="7">
    <location>
        <begin position="439"/>
        <end position="459"/>
    </location>
</feature>
<evidence type="ECO:0000256" key="3">
    <source>
        <dbReference type="ARBA" id="ARBA00022475"/>
    </source>
</evidence>
<evidence type="ECO:0000313" key="9">
    <source>
        <dbReference type="EMBL" id="EAS48822.1"/>
    </source>
</evidence>
<dbReference type="PANTHER" id="PTHR30183">
    <property type="entry name" value="MOLYBDENUM TRANSPORT SYSTEM PERMEASE PROTEIN MODB"/>
    <property type="match status" value="1"/>
</dbReference>
<feature type="transmembrane region" description="Helical" evidence="7">
    <location>
        <begin position="65"/>
        <end position="94"/>
    </location>
</feature>
<feature type="transmembrane region" description="Helical" evidence="7">
    <location>
        <begin position="489"/>
        <end position="512"/>
    </location>
</feature>
<dbReference type="SUPFAM" id="SSF161098">
    <property type="entry name" value="MetI-like"/>
    <property type="match status" value="2"/>
</dbReference>
<comment type="subcellular location">
    <subcellularLocation>
        <location evidence="1">Cell membrane</location>
        <topology evidence="1">Multi-pass membrane protein</topology>
    </subcellularLocation>
</comment>
<evidence type="ECO:0000256" key="5">
    <source>
        <dbReference type="ARBA" id="ARBA00022989"/>
    </source>
</evidence>
<evidence type="ECO:0000256" key="4">
    <source>
        <dbReference type="ARBA" id="ARBA00022692"/>
    </source>
</evidence>
<keyword evidence="6 7" id="KW-0472">Membrane</keyword>
<feature type="transmembrane region" description="Helical" evidence="7">
    <location>
        <begin position="407"/>
        <end position="433"/>
    </location>
</feature>
<keyword evidence="4 7" id="KW-0812">Transmembrane</keyword>
<keyword evidence="5 7" id="KW-1133">Transmembrane helix</keyword>
<keyword evidence="10" id="KW-1185">Reference proteome</keyword>
<keyword evidence="3" id="KW-1003">Cell membrane</keyword>
<feature type="transmembrane region" description="Helical" evidence="7">
    <location>
        <begin position="541"/>
        <end position="566"/>
    </location>
</feature>
<dbReference type="RefSeq" id="WP_009211271.1">
    <property type="nucleotide sequence ID" value="NZ_BBWP01000006.1"/>
</dbReference>
<organism evidence="9 10">
    <name type="scientific">Aurantimonas manganoxydans (strain ATCC BAA-1229 / DSM 21871 / SI85-9A1)</name>
    <dbReference type="NCBI Taxonomy" id="287752"/>
    <lineage>
        <taxon>Bacteria</taxon>
        <taxon>Pseudomonadati</taxon>
        <taxon>Pseudomonadota</taxon>
        <taxon>Alphaproteobacteria</taxon>
        <taxon>Hyphomicrobiales</taxon>
        <taxon>Aurantimonadaceae</taxon>
        <taxon>Aurantimonas</taxon>
    </lineage>
</organism>
<dbReference type="GO" id="GO:0055085">
    <property type="term" value="P:transmembrane transport"/>
    <property type="evidence" value="ECO:0007669"/>
    <property type="project" value="InterPro"/>
</dbReference>
<dbReference type="EMBL" id="AAPJ01000007">
    <property type="protein sequence ID" value="EAS48822.1"/>
    <property type="molecule type" value="Genomic_DNA"/>
</dbReference>
<proteinExistence type="predicted"/>
<dbReference type="CDD" id="cd06261">
    <property type="entry name" value="TM_PBP2"/>
    <property type="match status" value="1"/>
</dbReference>
<feature type="domain" description="ABC transmembrane type-1" evidence="8">
    <location>
        <begin position="364"/>
        <end position="559"/>
    </location>
</feature>
<evidence type="ECO:0000313" key="10">
    <source>
        <dbReference type="Proteomes" id="UP000000321"/>
    </source>
</evidence>
<protein>
    <submittedName>
        <fullName evidence="9">Putative permease protein, ABC-type transporter</fullName>
    </submittedName>
</protein>
<keyword evidence="2" id="KW-0813">Transport</keyword>
<dbReference type="HOGENOM" id="CLU_026097_0_0_5"/>
<feature type="domain" description="ABC transmembrane type-1" evidence="8">
    <location>
        <begin position="65"/>
        <end position="280"/>
    </location>
</feature>
<evidence type="ECO:0000256" key="1">
    <source>
        <dbReference type="ARBA" id="ARBA00004651"/>
    </source>
</evidence>